<reference evidence="1 2" key="1">
    <citation type="submission" date="2021-01" db="EMBL/GenBank/DDBJ databases">
        <title>Whole genome shotgun sequence of Actinoplanes deccanensis NBRC 13994.</title>
        <authorList>
            <person name="Komaki H."/>
            <person name="Tamura T."/>
        </authorList>
    </citation>
    <scope>NUCLEOTIDE SEQUENCE [LARGE SCALE GENOMIC DNA]</scope>
    <source>
        <strain evidence="1 2">NBRC 13994</strain>
    </source>
</reference>
<dbReference type="SUPFAM" id="SSF54427">
    <property type="entry name" value="NTF2-like"/>
    <property type="match status" value="1"/>
</dbReference>
<proteinExistence type="predicted"/>
<dbReference type="EMBL" id="BOMI01000003">
    <property type="protein sequence ID" value="GID71583.1"/>
    <property type="molecule type" value="Genomic_DNA"/>
</dbReference>
<sequence>MRISDALRDLVFAPGDDPTTFDRYFSPTYTHRLDGAPMDRQAFEAMLAGLRRRVESGTVTVLDELTEGSRYAERHVYEATLTDGTKVKAESYVFGTLAADGRFDQLSETGVPLA</sequence>
<dbReference type="Gene3D" id="3.10.450.50">
    <property type="match status" value="1"/>
</dbReference>
<accession>A0ABQ3XV39</accession>
<organism evidence="1 2">
    <name type="scientific">Paractinoplanes deccanensis</name>
    <dbReference type="NCBI Taxonomy" id="113561"/>
    <lineage>
        <taxon>Bacteria</taxon>
        <taxon>Bacillati</taxon>
        <taxon>Actinomycetota</taxon>
        <taxon>Actinomycetes</taxon>
        <taxon>Micromonosporales</taxon>
        <taxon>Micromonosporaceae</taxon>
        <taxon>Paractinoplanes</taxon>
    </lineage>
</organism>
<evidence type="ECO:0000313" key="2">
    <source>
        <dbReference type="Proteomes" id="UP000609879"/>
    </source>
</evidence>
<name>A0ABQ3XV39_9ACTN</name>
<keyword evidence="2" id="KW-1185">Reference proteome</keyword>
<dbReference type="RefSeq" id="WP_203759575.1">
    <property type="nucleotide sequence ID" value="NZ_BAAABO010000004.1"/>
</dbReference>
<evidence type="ECO:0008006" key="3">
    <source>
        <dbReference type="Google" id="ProtNLM"/>
    </source>
</evidence>
<dbReference type="Proteomes" id="UP000609879">
    <property type="component" value="Unassembled WGS sequence"/>
</dbReference>
<dbReference type="InterPro" id="IPR032710">
    <property type="entry name" value="NTF2-like_dom_sf"/>
</dbReference>
<protein>
    <recommendedName>
        <fullName evidence="3">Nuclear transport factor 2 family protein</fullName>
    </recommendedName>
</protein>
<comment type="caution">
    <text evidence="1">The sequence shown here is derived from an EMBL/GenBank/DDBJ whole genome shotgun (WGS) entry which is preliminary data.</text>
</comment>
<evidence type="ECO:0000313" key="1">
    <source>
        <dbReference type="EMBL" id="GID71583.1"/>
    </source>
</evidence>
<gene>
    <name evidence="1" type="ORF">Ade02nite_02240</name>
</gene>